<evidence type="ECO:0000313" key="5">
    <source>
        <dbReference type="Proteomes" id="UP000054937"/>
    </source>
</evidence>
<accession>A0A0V0Q8G5</accession>
<name>A0A0V0Q8G5_PSEPJ</name>
<feature type="region of interest" description="Disordered" evidence="2">
    <location>
        <begin position="202"/>
        <end position="232"/>
    </location>
</feature>
<dbReference type="EMBL" id="LDAU01000242">
    <property type="protein sequence ID" value="KRW98525.1"/>
    <property type="molecule type" value="Genomic_DNA"/>
</dbReference>
<comment type="caution">
    <text evidence="4">The sequence shown here is derived from an EMBL/GenBank/DDBJ whole genome shotgun (WGS) entry which is preliminary data.</text>
</comment>
<feature type="compositionally biased region" description="Polar residues" evidence="2">
    <location>
        <begin position="213"/>
        <end position="227"/>
    </location>
</feature>
<keyword evidence="3" id="KW-0812">Transmembrane</keyword>
<keyword evidence="5" id="KW-1185">Reference proteome</keyword>
<feature type="coiled-coil region" evidence="1">
    <location>
        <begin position="266"/>
        <end position="293"/>
    </location>
</feature>
<dbReference type="InParanoid" id="A0A0V0Q8G5"/>
<evidence type="ECO:0000256" key="2">
    <source>
        <dbReference type="SAM" id="MobiDB-lite"/>
    </source>
</evidence>
<gene>
    <name evidence="4" type="ORF">PPERSA_00122</name>
</gene>
<keyword evidence="1" id="KW-0175">Coiled coil</keyword>
<evidence type="ECO:0000256" key="3">
    <source>
        <dbReference type="SAM" id="Phobius"/>
    </source>
</evidence>
<feature type="region of interest" description="Disordered" evidence="2">
    <location>
        <begin position="380"/>
        <end position="403"/>
    </location>
</feature>
<reference evidence="4 5" key="1">
    <citation type="journal article" date="2015" name="Sci. Rep.">
        <title>Genome of the facultative scuticociliatosis pathogen Pseudocohnilembus persalinus provides insight into its virulence through horizontal gene transfer.</title>
        <authorList>
            <person name="Xiong J."/>
            <person name="Wang G."/>
            <person name="Cheng J."/>
            <person name="Tian M."/>
            <person name="Pan X."/>
            <person name="Warren A."/>
            <person name="Jiang C."/>
            <person name="Yuan D."/>
            <person name="Miao W."/>
        </authorList>
    </citation>
    <scope>NUCLEOTIDE SEQUENCE [LARGE SCALE GENOMIC DNA]</scope>
    <source>
        <strain evidence="4">36N120E</strain>
    </source>
</reference>
<organism evidence="4 5">
    <name type="scientific">Pseudocohnilembus persalinus</name>
    <name type="common">Ciliate</name>
    <dbReference type="NCBI Taxonomy" id="266149"/>
    <lineage>
        <taxon>Eukaryota</taxon>
        <taxon>Sar</taxon>
        <taxon>Alveolata</taxon>
        <taxon>Ciliophora</taxon>
        <taxon>Intramacronucleata</taxon>
        <taxon>Oligohymenophorea</taxon>
        <taxon>Scuticociliatia</taxon>
        <taxon>Philasterida</taxon>
        <taxon>Pseudocohnilembidae</taxon>
        <taxon>Pseudocohnilembus</taxon>
    </lineage>
</organism>
<sequence>MQDIESNSEYKELKEGNKYEMVSEPDDEIKYDPLAQYNLVIKCYNLEFNRVDNNILQELQENKFLTYIVQLISKPLGTIICLLILILPFINIAFGISLLIGFLIYNQQHKISIKNSKKVMDPFQNMIFSPEMCELVDKNFHYFEQTLQCKIIFIEINYTIYLKYFLKIQIEIEGLSINMDVFAQLKERDILKKKTPSKIDEQILENPKMYESSPVQNISKRNQSQKPQSEKKQIRFSLNIETDQKIETNKSQDVSPNLQKQNLCLINKLNETYNNQQDEHKNLIQLKKQFRKKQPDRFYSFNSNKDVEIQDLYYQQHQNTDNMLNSLQRNEQNFQKNQQLNIQRKYFQSNKQDLSNDQYDIKVKKKNQLLRYNRSIEPQLCSNKNNNYSDKQQENQNSQRNSKINESLDSIQKEYEYQQQLLKNNSQNFPNVFGVNKLMDLMSLYKQKHQKDLQKQKDTLKQIIQEQILQIQHLFYRQVFTKQKEDINFFPLNELKEKQ</sequence>
<keyword evidence="3" id="KW-1133">Transmembrane helix</keyword>
<keyword evidence="3" id="KW-0472">Membrane</keyword>
<protein>
    <recommendedName>
        <fullName evidence="6">Transmembrane protein</fullName>
    </recommendedName>
</protein>
<dbReference type="Proteomes" id="UP000054937">
    <property type="component" value="Unassembled WGS sequence"/>
</dbReference>
<evidence type="ECO:0008006" key="6">
    <source>
        <dbReference type="Google" id="ProtNLM"/>
    </source>
</evidence>
<evidence type="ECO:0000313" key="4">
    <source>
        <dbReference type="EMBL" id="KRW98525.1"/>
    </source>
</evidence>
<proteinExistence type="predicted"/>
<feature type="transmembrane region" description="Helical" evidence="3">
    <location>
        <begin position="79"/>
        <end position="105"/>
    </location>
</feature>
<dbReference type="AlphaFoldDB" id="A0A0V0Q8G5"/>
<evidence type="ECO:0000256" key="1">
    <source>
        <dbReference type="SAM" id="Coils"/>
    </source>
</evidence>